<feature type="compositionally biased region" description="Polar residues" evidence="1">
    <location>
        <begin position="145"/>
        <end position="156"/>
    </location>
</feature>
<dbReference type="Pfam" id="PF00787">
    <property type="entry name" value="PX"/>
    <property type="match status" value="1"/>
</dbReference>
<accession>A0ABQ6MC59</accession>
<evidence type="ECO:0000256" key="1">
    <source>
        <dbReference type="SAM" id="MobiDB-lite"/>
    </source>
</evidence>
<evidence type="ECO:0000313" key="3">
    <source>
        <dbReference type="EMBL" id="GMI23384.1"/>
    </source>
</evidence>
<dbReference type="EMBL" id="BRYB01003961">
    <property type="protein sequence ID" value="GMI23384.1"/>
    <property type="molecule type" value="Genomic_DNA"/>
</dbReference>
<sequence>MTFHSLSIMNYGPPPDLSNYTQYTVEVIALLPSPPEASPPRRSWKVARRFRDFAQFDQDLGRACGQPKRSGETGSFSGQLAALPPLPRKQFWGRFSPHFLMARAAALQNYLNALCGSALDVHQRDVVQRFLGVEEQENRRRSKGGENQSSTASSLDQLGGSGHRGFGSGSSGGGGGGGQPGPAWGEGGGHDRANSASSAAGGEARARAEAAQVQESLARIVEEAQGRMVQVKPHDSKRSPSSAGGGGAVAGLGDEVPVRTDLGEVGEAAAEAGGVAVKLRSWKSGSDWVAAELGRGSGGVGGKKNVEDLAAHAVRELQQSIGGGARGLDDVVVSFRAGAGSSSGGA</sequence>
<protein>
    <recommendedName>
        <fullName evidence="2">PX domain-containing protein</fullName>
    </recommendedName>
</protein>
<evidence type="ECO:0000313" key="4">
    <source>
        <dbReference type="Proteomes" id="UP001165060"/>
    </source>
</evidence>
<feature type="region of interest" description="Disordered" evidence="1">
    <location>
        <begin position="226"/>
        <end position="255"/>
    </location>
</feature>
<feature type="compositionally biased region" description="Low complexity" evidence="1">
    <location>
        <begin position="194"/>
        <end position="203"/>
    </location>
</feature>
<dbReference type="Gene3D" id="3.30.1520.10">
    <property type="entry name" value="Phox-like domain"/>
    <property type="match status" value="1"/>
</dbReference>
<evidence type="ECO:0000259" key="2">
    <source>
        <dbReference type="PROSITE" id="PS50195"/>
    </source>
</evidence>
<feature type="domain" description="PX" evidence="2">
    <location>
        <begin position="1"/>
        <end position="138"/>
    </location>
</feature>
<feature type="compositionally biased region" description="Gly residues" evidence="1">
    <location>
        <begin position="159"/>
        <end position="187"/>
    </location>
</feature>
<dbReference type="SMART" id="SM00312">
    <property type="entry name" value="PX"/>
    <property type="match status" value="1"/>
</dbReference>
<gene>
    <name evidence="3" type="ORF">TeGR_g3869</name>
</gene>
<dbReference type="SUPFAM" id="SSF64268">
    <property type="entry name" value="PX domain"/>
    <property type="match status" value="1"/>
</dbReference>
<comment type="caution">
    <text evidence="3">The sequence shown here is derived from an EMBL/GenBank/DDBJ whole genome shotgun (WGS) entry which is preliminary data.</text>
</comment>
<dbReference type="PROSITE" id="PS50195">
    <property type="entry name" value="PX"/>
    <property type="match status" value="1"/>
</dbReference>
<reference evidence="3 4" key="1">
    <citation type="journal article" date="2023" name="Commun. Biol.">
        <title>Genome analysis of Parmales, the sister group of diatoms, reveals the evolutionary specialization of diatoms from phago-mixotrophs to photoautotrophs.</title>
        <authorList>
            <person name="Ban H."/>
            <person name="Sato S."/>
            <person name="Yoshikawa S."/>
            <person name="Yamada K."/>
            <person name="Nakamura Y."/>
            <person name="Ichinomiya M."/>
            <person name="Sato N."/>
            <person name="Blanc-Mathieu R."/>
            <person name="Endo H."/>
            <person name="Kuwata A."/>
            <person name="Ogata H."/>
        </authorList>
    </citation>
    <scope>NUCLEOTIDE SEQUENCE [LARGE SCALE GENOMIC DNA]</scope>
</reference>
<dbReference type="InterPro" id="IPR001683">
    <property type="entry name" value="PX_dom"/>
</dbReference>
<organism evidence="3 4">
    <name type="scientific">Tetraparma gracilis</name>
    <dbReference type="NCBI Taxonomy" id="2962635"/>
    <lineage>
        <taxon>Eukaryota</taxon>
        <taxon>Sar</taxon>
        <taxon>Stramenopiles</taxon>
        <taxon>Ochrophyta</taxon>
        <taxon>Bolidophyceae</taxon>
        <taxon>Parmales</taxon>
        <taxon>Triparmaceae</taxon>
        <taxon>Tetraparma</taxon>
    </lineage>
</organism>
<feature type="region of interest" description="Disordered" evidence="1">
    <location>
        <begin position="136"/>
        <end position="210"/>
    </location>
</feature>
<keyword evidence="4" id="KW-1185">Reference proteome</keyword>
<proteinExistence type="predicted"/>
<dbReference type="Proteomes" id="UP001165060">
    <property type="component" value="Unassembled WGS sequence"/>
</dbReference>
<name>A0ABQ6MC59_9STRA</name>
<dbReference type="CDD" id="cd06093">
    <property type="entry name" value="PX_domain"/>
    <property type="match status" value="1"/>
</dbReference>
<dbReference type="InterPro" id="IPR036871">
    <property type="entry name" value="PX_dom_sf"/>
</dbReference>